<dbReference type="Gramene" id="A04p10500.2_BraZ1">
    <property type="protein sequence ID" value="A04p10500.2_BraZ1.CDS"/>
    <property type="gene ID" value="A04g10500.2_BraZ1"/>
</dbReference>
<name>A0A8D9HVF6_BRACM</name>
<dbReference type="AlphaFoldDB" id="A0A8D9HVF6"/>
<evidence type="ECO:0000313" key="1">
    <source>
        <dbReference type="EMBL" id="CAG7906149.1"/>
    </source>
</evidence>
<dbReference type="Proteomes" id="UP000694005">
    <property type="component" value="Chromosome A04"/>
</dbReference>
<reference evidence="1 2" key="1">
    <citation type="submission" date="2021-07" db="EMBL/GenBank/DDBJ databases">
        <authorList>
            <consortium name="Genoscope - CEA"/>
            <person name="William W."/>
        </authorList>
    </citation>
    <scope>NUCLEOTIDE SEQUENCE [LARGE SCALE GENOMIC DNA]</scope>
</reference>
<organism evidence="1 2">
    <name type="scientific">Brassica campestris</name>
    <name type="common">Field mustard</name>
    <dbReference type="NCBI Taxonomy" id="3711"/>
    <lineage>
        <taxon>Eukaryota</taxon>
        <taxon>Viridiplantae</taxon>
        <taxon>Streptophyta</taxon>
        <taxon>Embryophyta</taxon>
        <taxon>Tracheophyta</taxon>
        <taxon>Spermatophyta</taxon>
        <taxon>Magnoliopsida</taxon>
        <taxon>eudicotyledons</taxon>
        <taxon>Gunneridae</taxon>
        <taxon>Pentapetalae</taxon>
        <taxon>rosids</taxon>
        <taxon>malvids</taxon>
        <taxon>Brassicales</taxon>
        <taxon>Brassicaceae</taxon>
        <taxon>Brassiceae</taxon>
        <taxon>Brassica</taxon>
    </lineage>
</organism>
<sequence length="39" mass="4401">MIDGFSVVPSSDLPQTTYVLWSLLILVLREKANQSRLPI</sequence>
<gene>
    <name evidence="1" type="ORF">BRAPAZ1V2_A04P10500.2</name>
</gene>
<accession>A0A8D9HVF6</accession>
<evidence type="ECO:0000313" key="2">
    <source>
        <dbReference type="Proteomes" id="UP000694005"/>
    </source>
</evidence>
<dbReference type="EMBL" id="LS974620">
    <property type="protein sequence ID" value="CAG7906149.1"/>
    <property type="molecule type" value="Genomic_DNA"/>
</dbReference>
<proteinExistence type="predicted"/>
<protein>
    <submittedName>
        <fullName evidence="1">Uncharacterized protein</fullName>
    </submittedName>
</protein>